<evidence type="ECO:0000256" key="1">
    <source>
        <dbReference type="ARBA" id="ARBA00004418"/>
    </source>
</evidence>
<name>A0ABW4A1T7_9ACTN</name>
<proteinExistence type="inferred from homology"/>
<feature type="signal peptide" evidence="4">
    <location>
        <begin position="1"/>
        <end position="22"/>
    </location>
</feature>
<dbReference type="RefSeq" id="WP_317793960.1">
    <property type="nucleotide sequence ID" value="NZ_AP028461.1"/>
</dbReference>
<evidence type="ECO:0000313" key="7">
    <source>
        <dbReference type="Proteomes" id="UP001597183"/>
    </source>
</evidence>
<gene>
    <name evidence="6" type="ORF">ACFQ5G_02070</name>
</gene>
<sequence length="345" mass="35597">MLIRRRTLLLTAGAALATAACADRSSSSSDPMKLNVGQVSNSVAFLPLAIAESKGYFTAEGLSMGERPRLGNGSKVAAALQSGSIDVAGSVMTDAFNLYQANNGTRLIGALVDTYYVDIIAGATMPTDGDGTPLAARIATLKGKKIGITGPGSGTEALVKYLFVQAGMDATKDATLVNLGSDTSAALGALSQKRVDLLSFPQPVAQLATAAGVGRIYISPADGDVPELKNATHGVIITTQRVIDGKGKAVAAFLRAIAKSQALIHSDAAATGTLLQAYQETMKPETVQVLTPILQQEIPESPLPIQSGYDASVKFHQGTGLVEQAPAFADIVPVEWIESALSGTV</sequence>
<evidence type="ECO:0000256" key="2">
    <source>
        <dbReference type="ARBA" id="ARBA00010742"/>
    </source>
</evidence>
<reference evidence="7" key="1">
    <citation type="journal article" date="2019" name="Int. J. Syst. Evol. Microbiol.">
        <title>The Global Catalogue of Microorganisms (GCM) 10K type strain sequencing project: providing services to taxonomists for standard genome sequencing and annotation.</title>
        <authorList>
            <consortium name="The Broad Institute Genomics Platform"/>
            <consortium name="The Broad Institute Genome Sequencing Center for Infectious Disease"/>
            <person name="Wu L."/>
            <person name="Ma J."/>
        </authorList>
    </citation>
    <scope>NUCLEOTIDE SEQUENCE [LARGE SCALE GENOMIC DNA]</scope>
    <source>
        <strain evidence="7">CCM 7526</strain>
    </source>
</reference>
<dbReference type="InterPro" id="IPR015168">
    <property type="entry name" value="SsuA/THI5"/>
</dbReference>
<dbReference type="EMBL" id="JBHTMK010000004">
    <property type="protein sequence ID" value="MFD1364123.1"/>
    <property type="molecule type" value="Genomic_DNA"/>
</dbReference>
<comment type="subcellular location">
    <subcellularLocation>
        <location evidence="1">Periplasm</location>
    </subcellularLocation>
</comment>
<dbReference type="PANTHER" id="PTHR30024">
    <property type="entry name" value="ALIPHATIC SULFONATES-BINDING PROTEIN-RELATED"/>
    <property type="match status" value="1"/>
</dbReference>
<comment type="similarity">
    <text evidence="2">Belongs to the bacterial solute-binding protein SsuA/TauA family.</text>
</comment>
<accession>A0ABW4A1T7</accession>
<evidence type="ECO:0000259" key="5">
    <source>
        <dbReference type="Pfam" id="PF09084"/>
    </source>
</evidence>
<evidence type="ECO:0000256" key="3">
    <source>
        <dbReference type="ARBA" id="ARBA00022729"/>
    </source>
</evidence>
<dbReference type="Pfam" id="PF09084">
    <property type="entry name" value="NMT1"/>
    <property type="match status" value="1"/>
</dbReference>
<dbReference type="Proteomes" id="UP001597183">
    <property type="component" value="Unassembled WGS sequence"/>
</dbReference>
<protein>
    <submittedName>
        <fullName evidence="6">ABC transporter substrate-binding protein</fullName>
    </submittedName>
</protein>
<dbReference type="PROSITE" id="PS51257">
    <property type="entry name" value="PROKAR_LIPOPROTEIN"/>
    <property type="match status" value="1"/>
</dbReference>
<comment type="caution">
    <text evidence="6">The sequence shown here is derived from an EMBL/GenBank/DDBJ whole genome shotgun (WGS) entry which is preliminary data.</text>
</comment>
<feature type="domain" description="SsuA/THI5-like" evidence="5">
    <location>
        <begin position="45"/>
        <end position="265"/>
    </location>
</feature>
<evidence type="ECO:0000313" key="6">
    <source>
        <dbReference type="EMBL" id="MFD1364123.1"/>
    </source>
</evidence>
<dbReference type="SUPFAM" id="SSF53850">
    <property type="entry name" value="Periplasmic binding protein-like II"/>
    <property type="match status" value="1"/>
</dbReference>
<keyword evidence="3 4" id="KW-0732">Signal</keyword>
<keyword evidence="7" id="KW-1185">Reference proteome</keyword>
<dbReference type="Gene3D" id="3.40.190.10">
    <property type="entry name" value="Periplasmic binding protein-like II"/>
    <property type="match status" value="2"/>
</dbReference>
<evidence type="ECO:0000256" key="4">
    <source>
        <dbReference type="SAM" id="SignalP"/>
    </source>
</evidence>
<organism evidence="6 7">
    <name type="scientific">Actinoplanes sichuanensis</name>
    <dbReference type="NCBI Taxonomy" id="512349"/>
    <lineage>
        <taxon>Bacteria</taxon>
        <taxon>Bacillati</taxon>
        <taxon>Actinomycetota</taxon>
        <taxon>Actinomycetes</taxon>
        <taxon>Micromonosporales</taxon>
        <taxon>Micromonosporaceae</taxon>
        <taxon>Actinoplanes</taxon>
    </lineage>
</organism>
<dbReference type="PANTHER" id="PTHR30024:SF47">
    <property type="entry name" value="TAURINE-BINDING PERIPLASMIC PROTEIN"/>
    <property type="match status" value="1"/>
</dbReference>
<feature type="chain" id="PRO_5045339758" evidence="4">
    <location>
        <begin position="23"/>
        <end position="345"/>
    </location>
</feature>